<sequence>MPKRSAASRNNDRKHSLRRQDICAGNEPAKQKPKKPNKMIRTYNALRRNLRLWLILPVLFAGMAGPAGAQTKGHKVVGTVMGPDSLPLQGATVIIKEVNRGAVSDSKGRYVLSNVPPTASLVFSFLGMVPQEVPVGQKTEINVVLTATDARLDEVVVVGYSEVKYKDLTGSVGRANVGDMLKTDAGNIGEAFAGRVAGVQVTSNEGMPGEEMNIVIRGSNSVTQSNSPLYVIDGFPLEDTSMGALNPSDIASISILKDASATAIYGARAANGVVIITTKLGTPGTTKVTFDASWGFAQISKKIDLMNAYEFVTLQQEIMTEADFNKTYLGEGGTIEDYRNVKSIDWQDQIFRTAPIQKYSVNLSGGNRSTRFSTTLSMLDQDGIIKNSNYSRYQGRATIDHRFAKKWHVQATANYSRILQTGDSPSQTNYTGSANLLPNVWSYRPFVSVGDDDLINEWVDPSINPSQDFRVNPIYIVSDEYRKRINNYFRANAYVEYEIIKDLKLKVMGGFLTDDYSNEQFNGSRSRTGNKYRSDGVNASVQNKSTQQWVNENTLTYKTAFDKDEKHKFDILLGQTMQGSRYKNTYMKATHIPNEHLGINGFGEGSPVVSTYNSAEWTLMSFLSRINYNYDNRYYFTATFRADGSSKFAKNNRWGYFPSASAAWNISNEKFLSQNKVVSNLKLRASWGQTGNNRVSEYAYRTQMYATEGSEYPFDNSNTTGNIIVNLGNRNLKWETTTQWDAGVDLGLFRNRLTIAVDWYRKITSDLLLSADIPPSSGFSTNTMNIGKVRNQGWEFTLQTENFNTKNFRWTTDFNIAFNRNKVLALSHNQESIVNVISYNNAYITKIGKPMGMLYGYIYEGTYKYDDFDNVDGKWVLKADIPDNGTGRSGVQPGDARFRDINGDGTVNADDCTIIGRGQPLHTGGFNNTFEFFGFDLNVFFQWNYGNDILNAARTQFVRGKSEVGYNRWKEYCGRWTPENPMSDIPRVGGWGSSQYSTFEVEDGSFLRLKNLSLGYTLPSKITKKFFVQKLRVYFSAQNLVTWSNYSGYDPEVSTKNTALTPGYDWSAYPRSRVYNFGINVVF</sequence>
<reference evidence="13 14" key="1">
    <citation type="journal article" date="2019" name="Nat. Med.">
        <title>A library of human gut bacterial isolates paired with longitudinal multiomics data enables mechanistic microbiome research.</title>
        <authorList>
            <person name="Poyet M."/>
            <person name="Groussin M."/>
            <person name="Gibbons S.M."/>
            <person name="Avila-Pacheco J."/>
            <person name="Jiang X."/>
            <person name="Kearney S.M."/>
            <person name="Perrotta A.R."/>
            <person name="Berdy B."/>
            <person name="Zhao S."/>
            <person name="Lieberman T.D."/>
            <person name="Swanson P.K."/>
            <person name="Smith M."/>
            <person name="Roesemann S."/>
            <person name="Alexander J.E."/>
            <person name="Rich S.A."/>
            <person name="Livny J."/>
            <person name="Vlamakis H."/>
            <person name="Clish C."/>
            <person name="Bullock K."/>
            <person name="Deik A."/>
            <person name="Scott J."/>
            <person name="Pierce K.A."/>
            <person name="Xavier R.J."/>
            <person name="Alm E.J."/>
        </authorList>
    </citation>
    <scope>NUCLEOTIDE SEQUENCE [LARGE SCALE GENOMIC DNA]</scope>
    <source>
        <strain evidence="13 14">BIOML-A1</strain>
    </source>
</reference>
<dbReference type="NCBIfam" id="TIGR04057">
    <property type="entry name" value="SusC_RagA_signa"/>
    <property type="match status" value="1"/>
</dbReference>
<dbReference type="Gene3D" id="2.170.130.10">
    <property type="entry name" value="TonB-dependent receptor, plug domain"/>
    <property type="match status" value="1"/>
</dbReference>
<evidence type="ECO:0000313" key="14">
    <source>
        <dbReference type="Proteomes" id="UP000324870"/>
    </source>
</evidence>
<dbReference type="SUPFAM" id="SSF49464">
    <property type="entry name" value="Carboxypeptidase regulatory domain-like"/>
    <property type="match status" value="1"/>
</dbReference>
<comment type="caution">
    <text evidence="13">The sequence shown here is derived from an EMBL/GenBank/DDBJ whole genome shotgun (WGS) entry which is preliminary data.</text>
</comment>
<dbReference type="Gene3D" id="2.40.170.20">
    <property type="entry name" value="TonB-dependent receptor, beta-barrel domain"/>
    <property type="match status" value="1"/>
</dbReference>
<keyword evidence="14" id="KW-1185">Reference proteome</keyword>
<keyword evidence="5 9" id="KW-0798">TonB box</keyword>
<evidence type="ECO:0000256" key="1">
    <source>
        <dbReference type="ARBA" id="ARBA00004571"/>
    </source>
</evidence>
<dbReference type="InterPro" id="IPR008969">
    <property type="entry name" value="CarboxyPept-like_regulatory"/>
</dbReference>
<dbReference type="InterPro" id="IPR023997">
    <property type="entry name" value="TonB-dep_OMP_SusC/RagA_CS"/>
</dbReference>
<evidence type="ECO:0000313" key="13">
    <source>
        <dbReference type="EMBL" id="KAA3159345.1"/>
    </source>
</evidence>
<dbReference type="SUPFAM" id="SSF56935">
    <property type="entry name" value="Porins"/>
    <property type="match status" value="1"/>
</dbReference>
<evidence type="ECO:0000256" key="6">
    <source>
        <dbReference type="ARBA" id="ARBA00023136"/>
    </source>
</evidence>
<evidence type="ECO:0000256" key="8">
    <source>
        <dbReference type="PROSITE-ProRule" id="PRU01360"/>
    </source>
</evidence>
<dbReference type="Proteomes" id="UP000324870">
    <property type="component" value="Unassembled WGS sequence"/>
</dbReference>
<dbReference type="InterPro" id="IPR037066">
    <property type="entry name" value="Plug_dom_sf"/>
</dbReference>
<dbReference type="InterPro" id="IPR036942">
    <property type="entry name" value="Beta-barrel_TonB_sf"/>
</dbReference>
<dbReference type="InterPro" id="IPR012910">
    <property type="entry name" value="Plug_dom"/>
</dbReference>
<comment type="similarity">
    <text evidence="8 9">Belongs to the TonB-dependent receptor family.</text>
</comment>
<evidence type="ECO:0000256" key="4">
    <source>
        <dbReference type="ARBA" id="ARBA00022692"/>
    </source>
</evidence>
<evidence type="ECO:0000256" key="9">
    <source>
        <dbReference type="RuleBase" id="RU003357"/>
    </source>
</evidence>
<accession>A0ABQ6S3H5</accession>
<comment type="subcellular location">
    <subcellularLocation>
        <location evidence="1 8">Cell outer membrane</location>
        <topology evidence="1 8">Multi-pass membrane protein</topology>
    </subcellularLocation>
</comment>
<evidence type="ECO:0000259" key="12">
    <source>
        <dbReference type="Pfam" id="PF07715"/>
    </source>
</evidence>
<dbReference type="Pfam" id="PF00593">
    <property type="entry name" value="TonB_dep_Rec_b-barrel"/>
    <property type="match status" value="1"/>
</dbReference>
<dbReference type="EMBL" id="VVND01000010">
    <property type="protein sequence ID" value="KAA3159345.1"/>
    <property type="molecule type" value="Genomic_DNA"/>
</dbReference>
<feature type="domain" description="TonB-dependent receptor plug" evidence="12">
    <location>
        <begin position="166"/>
        <end position="273"/>
    </location>
</feature>
<name>A0ABQ6S3H5_9BACT</name>
<keyword evidence="4 8" id="KW-0812">Transmembrane</keyword>
<organism evidence="13 14">
    <name type="scientific">Alistipes finegoldii</name>
    <dbReference type="NCBI Taxonomy" id="214856"/>
    <lineage>
        <taxon>Bacteria</taxon>
        <taxon>Pseudomonadati</taxon>
        <taxon>Bacteroidota</taxon>
        <taxon>Bacteroidia</taxon>
        <taxon>Bacteroidales</taxon>
        <taxon>Rikenellaceae</taxon>
        <taxon>Alistipes</taxon>
    </lineage>
</organism>
<feature type="compositionally biased region" description="Basic and acidic residues" evidence="10">
    <location>
        <begin position="10"/>
        <end position="21"/>
    </location>
</feature>
<dbReference type="Pfam" id="PF07715">
    <property type="entry name" value="Plug"/>
    <property type="match status" value="1"/>
</dbReference>
<keyword evidence="2 8" id="KW-0813">Transport</keyword>
<keyword evidence="6 8" id="KW-0472">Membrane</keyword>
<dbReference type="NCBIfam" id="TIGR04056">
    <property type="entry name" value="OMP_RagA_SusC"/>
    <property type="match status" value="1"/>
</dbReference>
<evidence type="ECO:0000256" key="10">
    <source>
        <dbReference type="SAM" id="MobiDB-lite"/>
    </source>
</evidence>
<evidence type="ECO:0000256" key="7">
    <source>
        <dbReference type="ARBA" id="ARBA00023237"/>
    </source>
</evidence>
<dbReference type="InterPro" id="IPR000531">
    <property type="entry name" value="Beta-barrel_TonB"/>
</dbReference>
<evidence type="ECO:0000256" key="5">
    <source>
        <dbReference type="ARBA" id="ARBA00023077"/>
    </source>
</evidence>
<protein>
    <submittedName>
        <fullName evidence="13">TonB-dependent receptor</fullName>
    </submittedName>
</protein>
<dbReference type="Gene3D" id="2.60.40.1120">
    <property type="entry name" value="Carboxypeptidase-like, regulatory domain"/>
    <property type="match status" value="1"/>
</dbReference>
<keyword evidence="13" id="KW-0675">Receptor</keyword>
<keyword evidence="7 8" id="KW-0998">Cell outer membrane</keyword>
<evidence type="ECO:0000259" key="11">
    <source>
        <dbReference type="Pfam" id="PF00593"/>
    </source>
</evidence>
<dbReference type="Pfam" id="PF13715">
    <property type="entry name" value="CarbopepD_reg_2"/>
    <property type="match status" value="1"/>
</dbReference>
<keyword evidence="3 8" id="KW-1134">Transmembrane beta strand</keyword>
<evidence type="ECO:0000256" key="2">
    <source>
        <dbReference type="ARBA" id="ARBA00022448"/>
    </source>
</evidence>
<gene>
    <name evidence="13" type="ORF">F2A26_07585</name>
</gene>
<dbReference type="InterPro" id="IPR023996">
    <property type="entry name" value="TonB-dep_OMP_SusC/RagA"/>
</dbReference>
<proteinExistence type="inferred from homology"/>
<evidence type="ECO:0000256" key="3">
    <source>
        <dbReference type="ARBA" id="ARBA00022452"/>
    </source>
</evidence>
<dbReference type="PROSITE" id="PS52016">
    <property type="entry name" value="TONB_DEPENDENT_REC_3"/>
    <property type="match status" value="1"/>
</dbReference>
<feature type="region of interest" description="Disordered" evidence="10">
    <location>
        <begin position="1"/>
        <end position="37"/>
    </location>
</feature>
<feature type="domain" description="TonB-dependent receptor-like beta-barrel" evidence="11">
    <location>
        <begin position="456"/>
        <end position="1040"/>
    </location>
</feature>
<dbReference type="InterPro" id="IPR039426">
    <property type="entry name" value="TonB-dep_rcpt-like"/>
</dbReference>